<keyword evidence="1" id="KW-1133">Transmembrane helix</keyword>
<name>A0A158MAJ0_9BORD</name>
<accession>A0A158MAJ0</accession>
<reference evidence="2 3" key="1">
    <citation type="submission" date="2014-03" db="EMBL/GenBank/DDBJ databases">
        <title>Genome sequence of Bordetella holmseii.</title>
        <authorList>
            <person name="Harvill E."/>
            <person name="Goodfield L.L."/>
            <person name="Ivanov Y."/>
            <person name="Meyer J.A."/>
            <person name="Newth C."/>
            <person name="Cassiday P."/>
            <person name="Tondella M.L."/>
            <person name="Liao P."/>
            <person name="Zimmerman J."/>
            <person name="Meert K."/>
            <person name="Wessel D."/>
            <person name="Berger J."/>
            <person name="Dean J.M."/>
            <person name="Holubkov R."/>
            <person name="Burr J."/>
            <person name="Liu T."/>
            <person name="Brinkac L.M."/>
            <person name="Sanka R."/>
            <person name="Kim M."/>
            <person name="Losada L."/>
        </authorList>
    </citation>
    <scope>NUCLEOTIDE SEQUENCE [LARGE SCALE GENOMIC DNA]</scope>
    <source>
        <strain evidence="2 3">CDC-H585-BH</strain>
    </source>
</reference>
<dbReference type="EMBL" id="JFZZ01000009">
    <property type="protein sequence ID" value="KAK99646.1"/>
    <property type="molecule type" value="Genomic_DNA"/>
</dbReference>
<keyword evidence="1" id="KW-0812">Transmembrane</keyword>
<sequence length="233" mass="25281">MAVTLGLGYFYQRARRDLVILAMLSAGVICVSLRLAGEWLMQLEPGVWAALPLAALLMAEAVWAARWLRRLGEQRVSSQGARAATVAADAEPAGMSAGLSVDPADADAPVIELADDTAAHHAATAPWYVQGLLGLSAWLATLLLLVFLFFPVWSTAIRAQCYAVWRCVRPAWRYCAPLPGPFGGNVPLPWLLPGSCWWSSVSWAMTRLPAPASSSCCWLRPSMFLLPMFCCAF</sequence>
<protein>
    <submittedName>
        <fullName evidence="2">Uncharacterized protein</fullName>
    </submittedName>
</protein>
<feature type="transmembrane region" description="Helical" evidence="1">
    <location>
        <begin position="132"/>
        <end position="153"/>
    </location>
</feature>
<feature type="transmembrane region" description="Helical" evidence="1">
    <location>
        <begin position="48"/>
        <end position="68"/>
    </location>
</feature>
<proteinExistence type="predicted"/>
<feature type="transmembrane region" description="Helical" evidence="1">
    <location>
        <begin position="18"/>
        <end position="36"/>
    </location>
</feature>
<keyword evidence="1" id="KW-0472">Membrane</keyword>
<evidence type="ECO:0000256" key="1">
    <source>
        <dbReference type="SAM" id="Phobius"/>
    </source>
</evidence>
<organism evidence="2 3">
    <name type="scientific">Bordetella holmesii CDC-H585-BH</name>
    <dbReference type="NCBI Taxonomy" id="1331206"/>
    <lineage>
        <taxon>Bacteria</taxon>
        <taxon>Pseudomonadati</taxon>
        <taxon>Pseudomonadota</taxon>
        <taxon>Betaproteobacteria</taxon>
        <taxon>Burkholderiales</taxon>
        <taxon>Alcaligenaceae</taxon>
        <taxon>Bordetella</taxon>
    </lineage>
</organism>
<dbReference type="PATRIC" id="fig|1331206.3.peg.168"/>
<evidence type="ECO:0000313" key="2">
    <source>
        <dbReference type="EMBL" id="KAK99646.1"/>
    </source>
</evidence>
<comment type="caution">
    <text evidence="2">The sequence shown here is derived from an EMBL/GenBank/DDBJ whole genome shotgun (WGS) entry which is preliminary data.</text>
</comment>
<dbReference type="Proteomes" id="UP000026682">
    <property type="component" value="Unassembled WGS sequence"/>
</dbReference>
<gene>
    <name evidence="2" type="ORF">L497_3151</name>
</gene>
<evidence type="ECO:0000313" key="3">
    <source>
        <dbReference type="Proteomes" id="UP000026682"/>
    </source>
</evidence>
<dbReference type="AlphaFoldDB" id="A0A158MAJ0"/>